<dbReference type="PANTHER" id="PTHR11091:SF0">
    <property type="entry name" value="MALATE DEHYDROGENASE"/>
    <property type="match status" value="1"/>
</dbReference>
<evidence type="ECO:0000313" key="4">
    <source>
        <dbReference type="Proteomes" id="UP001652397"/>
    </source>
</evidence>
<gene>
    <name evidence="3" type="ORF">OCV66_11945</name>
</gene>
<dbReference type="InterPro" id="IPR043143">
    <property type="entry name" value="Mal/L-sulf/L-lact_DH-like_NADP"/>
</dbReference>
<sequence>MDDHIRLCDDKKIVAFIADLYEKAGVDRETAELHGVGLVEASLRGVDSHGIMRTAAYFERYRKKAINVKPDIKVVAGEKAFVVMDADNASGFVASRYAMEHAIMLAREYHIAAVCVKNSNHFGAAALYAQMAVDAGMVGMASTNVRPNITAPGAKGRVVGNNPFAIGIPTYDDYPFMLDMALSVVAGGKLKMAIRKGEKIPLGWATDVEGNPTDDPKKGFDGYFLPVGGFKGLGIAYVIDMLCGVMTGGAFSDHIKSMYAEPDDPSGTCHMFIAVDCDAIIGKEELRARIAEYRQYIRSIPVVGDAPPLSFPGEIEENCKRERQKNGIPLPYSIYRELEAYAERYQIPFSIEK</sequence>
<evidence type="ECO:0000256" key="1">
    <source>
        <dbReference type="ARBA" id="ARBA00006056"/>
    </source>
</evidence>
<protein>
    <submittedName>
        <fullName evidence="3">Ldh family oxidoreductase</fullName>
    </submittedName>
</protein>
<dbReference type="Proteomes" id="UP001652397">
    <property type="component" value="Unassembled WGS sequence"/>
</dbReference>
<name>A0ABT2U764_9FIRM</name>
<dbReference type="InterPro" id="IPR043144">
    <property type="entry name" value="Mal/L-sulf/L-lact_DH-like_ah"/>
</dbReference>
<reference evidence="3 4" key="1">
    <citation type="journal article" date="2021" name="ISME Commun">
        <title>Automated analysis of genomic sequences facilitates high-throughput and comprehensive description of bacteria.</title>
        <authorList>
            <person name="Hitch T.C.A."/>
        </authorList>
    </citation>
    <scope>NUCLEOTIDE SEQUENCE [LARGE SCALE GENOMIC DNA]</scope>
    <source>
        <strain evidence="3 4">Sanger_34</strain>
    </source>
</reference>
<dbReference type="InterPro" id="IPR036111">
    <property type="entry name" value="Mal/L-sulfo/L-lacto_DH-like_sf"/>
</dbReference>
<keyword evidence="2" id="KW-0560">Oxidoreductase</keyword>
<dbReference type="Pfam" id="PF02615">
    <property type="entry name" value="Ldh_2"/>
    <property type="match status" value="1"/>
</dbReference>
<dbReference type="Gene3D" id="3.30.1370.60">
    <property type="entry name" value="Hypothetical oxidoreductase yiak, domain 2"/>
    <property type="match status" value="1"/>
</dbReference>
<comment type="caution">
    <text evidence="3">The sequence shown here is derived from an EMBL/GenBank/DDBJ whole genome shotgun (WGS) entry which is preliminary data.</text>
</comment>
<dbReference type="RefSeq" id="WP_242977946.1">
    <property type="nucleotide sequence ID" value="NZ_JAOQJE010000011.1"/>
</dbReference>
<evidence type="ECO:0000256" key="2">
    <source>
        <dbReference type="ARBA" id="ARBA00023002"/>
    </source>
</evidence>
<dbReference type="EMBL" id="JAOQJE010000011">
    <property type="protein sequence ID" value="MCU6789792.1"/>
    <property type="molecule type" value="Genomic_DNA"/>
</dbReference>
<accession>A0ABT2U764</accession>
<organism evidence="3 4">
    <name type="scientific">Agathobaculum ammoniilyticum</name>
    <dbReference type="NCBI Taxonomy" id="2981778"/>
    <lineage>
        <taxon>Bacteria</taxon>
        <taxon>Bacillati</taxon>
        <taxon>Bacillota</taxon>
        <taxon>Clostridia</taxon>
        <taxon>Eubacteriales</taxon>
        <taxon>Butyricicoccaceae</taxon>
        <taxon>Agathobaculum</taxon>
    </lineage>
</organism>
<keyword evidence="4" id="KW-1185">Reference proteome</keyword>
<dbReference type="InterPro" id="IPR003767">
    <property type="entry name" value="Malate/L-lactate_DH-like"/>
</dbReference>
<evidence type="ECO:0000313" key="3">
    <source>
        <dbReference type="EMBL" id="MCU6789792.1"/>
    </source>
</evidence>
<proteinExistence type="inferred from homology"/>
<dbReference type="PANTHER" id="PTHR11091">
    <property type="entry name" value="OXIDOREDUCTASE-RELATED"/>
    <property type="match status" value="1"/>
</dbReference>
<comment type="similarity">
    <text evidence="1">Belongs to the LDH2/MDH2 oxidoreductase family.</text>
</comment>
<dbReference type="SUPFAM" id="SSF89733">
    <property type="entry name" value="L-sulfolactate dehydrogenase-like"/>
    <property type="match status" value="1"/>
</dbReference>
<dbReference type="Gene3D" id="1.10.1530.10">
    <property type="match status" value="1"/>
</dbReference>